<evidence type="ECO:0000313" key="3">
    <source>
        <dbReference type="Proteomes" id="UP001175226"/>
    </source>
</evidence>
<sequence length="512" mass="57694">MATPTLKRKCSSDCGDALAQEFPRKRERLACGSDSLLSSPPSSLPDLPNELLLKIFAVLPNTVKVILTLATTCRRLNEFAMAYHFGSVSCYEFCGSSSNRPAGKKCGKRTQPRPFTSFRMLRLSFIYNPPLAVIRCKFSNNFHKEMKEVKRSLPALKRMDLLSGRFSVSFEHMGWPKVPTETHAAFFEDLSKLGCMTIDMAKRDPWFVDAPRARTSEIVVFDPPVLTKLSKVTLSECPEQYIAWMLRCIEESPIETLDLRSLSDDVLLKINEFSLSNLQKVTLLYCTFGFAAFSAFLERHPHITTLHLRTWNPISRIAGRRSLRGSEHPKMSLEPATRMSLTRISGTEMTLRALLSTAEVFPVLQSVAITGEDTLGTQEALLLISQIPTVDRLSIHHKGLNAADWLKFKFPRWRGLDVKRAEALLTGVTDFSILFHTPDAAEVPAVVALIPNLKRFRTTLPKRSKKAILGFVGRMKDACPGLDSVVVNSSDFSTDPRWLQQKEMELKEKKRK</sequence>
<evidence type="ECO:0000313" key="2">
    <source>
        <dbReference type="EMBL" id="KAK0451645.1"/>
    </source>
</evidence>
<dbReference type="InterPro" id="IPR036047">
    <property type="entry name" value="F-box-like_dom_sf"/>
</dbReference>
<gene>
    <name evidence="2" type="ORF">EV421DRAFT_1772100</name>
</gene>
<accession>A0AA39JZ80</accession>
<evidence type="ECO:0000259" key="1">
    <source>
        <dbReference type="Pfam" id="PF12937"/>
    </source>
</evidence>
<dbReference type="Proteomes" id="UP001175226">
    <property type="component" value="Unassembled WGS sequence"/>
</dbReference>
<dbReference type="Pfam" id="PF12937">
    <property type="entry name" value="F-box-like"/>
    <property type="match status" value="1"/>
</dbReference>
<proteinExistence type="predicted"/>
<dbReference type="Gene3D" id="3.80.10.10">
    <property type="entry name" value="Ribonuclease Inhibitor"/>
    <property type="match status" value="1"/>
</dbReference>
<dbReference type="InterPro" id="IPR001810">
    <property type="entry name" value="F-box_dom"/>
</dbReference>
<feature type="domain" description="F-box" evidence="1">
    <location>
        <begin position="45"/>
        <end position="80"/>
    </location>
</feature>
<dbReference type="AlphaFoldDB" id="A0AA39JZ80"/>
<dbReference type="EMBL" id="JAUEPT010000005">
    <property type="protein sequence ID" value="KAK0451645.1"/>
    <property type="molecule type" value="Genomic_DNA"/>
</dbReference>
<dbReference type="SUPFAM" id="SSF81383">
    <property type="entry name" value="F-box domain"/>
    <property type="match status" value="1"/>
</dbReference>
<protein>
    <recommendedName>
        <fullName evidence="1">F-box domain-containing protein</fullName>
    </recommendedName>
</protein>
<reference evidence="2" key="1">
    <citation type="submission" date="2023-06" db="EMBL/GenBank/DDBJ databases">
        <authorList>
            <consortium name="Lawrence Berkeley National Laboratory"/>
            <person name="Ahrendt S."/>
            <person name="Sahu N."/>
            <person name="Indic B."/>
            <person name="Wong-Bajracharya J."/>
            <person name="Merenyi Z."/>
            <person name="Ke H.-M."/>
            <person name="Monk M."/>
            <person name="Kocsube S."/>
            <person name="Drula E."/>
            <person name="Lipzen A."/>
            <person name="Balint B."/>
            <person name="Henrissat B."/>
            <person name="Andreopoulos B."/>
            <person name="Martin F.M."/>
            <person name="Harder C.B."/>
            <person name="Rigling D."/>
            <person name="Ford K.L."/>
            <person name="Foster G.D."/>
            <person name="Pangilinan J."/>
            <person name="Papanicolaou A."/>
            <person name="Barry K."/>
            <person name="LaButti K."/>
            <person name="Viragh M."/>
            <person name="Koriabine M."/>
            <person name="Yan M."/>
            <person name="Riley R."/>
            <person name="Champramary S."/>
            <person name="Plett K.L."/>
            <person name="Tsai I.J."/>
            <person name="Slot J."/>
            <person name="Sipos G."/>
            <person name="Plett J."/>
            <person name="Nagy L.G."/>
            <person name="Grigoriev I.V."/>
        </authorList>
    </citation>
    <scope>NUCLEOTIDE SEQUENCE</scope>
    <source>
        <strain evidence="2">FPL87.14</strain>
    </source>
</reference>
<organism evidence="2 3">
    <name type="scientific">Armillaria borealis</name>
    <dbReference type="NCBI Taxonomy" id="47425"/>
    <lineage>
        <taxon>Eukaryota</taxon>
        <taxon>Fungi</taxon>
        <taxon>Dikarya</taxon>
        <taxon>Basidiomycota</taxon>
        <taxon>Agaricomycotina</taxon>
        <taxon>Agaricomycetes</taxon>
        <taxon>Agaricomycetidae</taxon>
        <taxon>Agaricales</taxon>
        <taxon>Marasmiineae</taxon>
        <taxon>Physalacriaceae</taxon>
        <taxon>Armillaria</taxon>
    </lineage>
</organism>
<comment type="caution">
    <text evidence="2">The sequence shown here is derived from an EMBL/GenBank/DDBJ whole genome shotgun (WGS) entry which is preliminary data.</text>
</comment>
<dbReference type="InterPro" id="IPR032675">
    <property type="entry name" value="LRR_dom_sf"/>
</dbReference>
<dbReference type="SUPFAM" id="SSF52047">
    <property type="entry name" value="RNI-like"/>
    <property type="match status" value="1"/>
</dbReference>
<name>A0AA39JZ80_9AGAR</name>
<keyword evidence="3" id="KW-1185">Reference proteome</keyword>